<feature type="compositionally biased region" description="Polar residues" evidence="1">
    <location>
        <begin position="124"/>
        <end position="149"/>
    </location>
</feature>
<feature type="signal peptide" evidence="2">
    <location>
        <begin position="1"/>
        <end position="19"/>
    </location>
</feature>
<keyword evidence="4" id="KW-1185">Reference proteome</keyword>
<dbReference type="OrthoDB" id="2277867at2759"/>
<dbReference type="AlphaFoldDB" id="A0A197KBR3"/>
<evidence type="ECO:0000256" key="2">
    <source>
        <dbReference type="SAM" id="SignalP"/>
    </source>
</evidence>
<feature type="region of interest" description="Disordered" evidence="1">
    <location>
        <begin position="291"/>
        <end position="340"/>
    </location>
</feature>
<evidence type="ECO:0000256" key="1">
    <source>
        <dbReference type="SAM" id="MobiDB-lite"/>
    </source>
</evidence>
<sequence>MPVVATLAIMLSVSSIAQADRVFLTKPTENTDIFAGCPVDLEFRVQYSDLAMLKTVQLQILGADNSVLIDNLGYTSRTEWGDGLHARCSLVLEDRETVHLKSLDAGGQGCPTITKTLISDDAQLSNSTQSSEGGQEVVSSDPANTSNSQDKTDTPGTSFDNSSNNTITSNSTGAEASGIEGSSTQLHIILNQATLERIQDQTIRKVLNDTQDYNLLNSTLTLLNGTVVPMSDLMDNSTSTRFIQTLETTNAILASRLISTANTNSNSTGLPHVLGTAELIEALHKDSSLIQAPKSSNSNSTVSFTLDHNNTSTDPSGRQFSQEDSDQIQDKSKEASGHMSAQMSGQLSVLAGLILMTGSWVL</sequence>
<reference evidence="3 4" key="1">
    <citation type="submission" date="2016-05" db="EMBL/GenBank/DDBJ databases">
        <title>Genome sequencing reveals origins of a unique bacterial endosymbiosis in the earliest lineages of terrestrial Fungi.</title>
        <authorList>
            <consortium name="DOE Joint Genome Institute"/>
            <person name="Uehling J."/>
            <person name="Gryganskyi A."/>
            <person name="Hameed K."/>
            <person name="Tschaplinski T."/>
            <person name="Misztal P."/>
            <person name="Wu S."/>
            <person name="Desiro A."/>
            <person name="Vande Pol N."/>
            <person name="Du Z.-Y."/>
            <person name="Zienkiewicz A."/>
            <person name="Zienkiewicz K."/>
            <person name="Morin E."/>
            <person name="Tisserant E."/>
            <person name="Splivallo R."/>
            <person name="Hainaut M."/>
            <person name="Henrissat B."/>
            <person name="Ohm R."/>
            <person name="Kuo A."/>
            <person name="Yan J."/>
            <person name="Lipzen A."/>
            <person name="Nolan M."/>
            <person name="Labutti K."/>
            <person name="Barry K."/>
            <person name="Goldstein A."/>
            <person name="Labbe J."/>
            <person name="Schadt C."/>
            <person name="Tuskan G."/>
            <person name="Grigoriev I."/>
            <person name="Martin F."/>
            <person name="Vilgalys R."/>
            <person name="Bonito G."/>
        </authorList>
    </citation>
    <scope>NUCLEOTIDE SEQUENCE [LARGE SCALE GENOMIC DNA]</scope>
    <source>
        <strain evidence="3 4">AG-77</strain>
    </source>
</reference>
<dbReference type="EMBL" id="KV442017">
    <property type="protein sequence ID" value="OAQ34613.1"/>
    <property type="molecule type" value="Genomic_DNA"/>
</dbReference>
<evidence type="ECO:0000313" key="3">
    <source>
        <dbReference type="EMBL" id="OAQ34613.1"/>
    </source>
</evidence>
<keyword evidence="2" id="KW-0732">Signal</keyword>
<feature type="chain" id="PRO_5008276757" evidence="2">
    <location>
        <begin position="20"/>
        <end position="362"/>
    </location>
</feature>
<protein>
    <submittedName>
        <fullName evidence="3">Uncharacterized protein</fullName>
    </submittedName>
</protein>
<gene>
    <name evidence="3" type="ORF">K457DRAFT_901205</name>
</gene>
<evidence type="ECO:0000313" key="4">
    <source>
        <dbReference type="Proteomes" id="UP000078512"/>
    </source>
</evidence>
<feature type="region of interest" description="Disordered" evidence="1">
    <location>
        <begin position="124"/>
        <end position="178"/>
    </location>
</feature>
<accession>A0A197KBR3</accession>
<proteinExistence type="predicted"/>
<name>A0A197KBR3_9FUNG</name>
<dbReference type="Proteomes" id="UP000078512">
    <property type="component" value="Unassembled WGS sequence"/>
</dbReference>
<organism evidence="3 4">
    <name type="scientific">Linnemannia elongata AG-77</name>
    <dbReference type="NCBI Taxonomy" id="1314771"/>
    <lineage>
        <taxon>Eukaryota</taxon>
        <taxon>Fungi</taxon>
        <taxon>Fungi incertae sedis</taxon>
        <taxon>Mucoromycota</taxon>
        <taxon>Mortierellomycotina</taxon>
        <taxon>Mortierellomycetes</taxon>
        <taxon>Mortierellales</taxon>
        <taxon>Mortierellaceae</taxon>
        <taxon>Linnemannia</taxon>
    </lineage>
</organism>
<feature type="compositionally biased region" description="Polar residues" evidence="1">
    <location>
        <begin position="291"/>
        <end position="322"/>
    </location>
</feature>
<feature type="compositionally biased region" description="Low complexity" evidence="1">
    <location>
        <begin position="157"/>
        <end position="172"/>
    </location>
</feature>